<accession>A0A087BLC7</accession>
<dbReference type="STRING" id="1693.BMIN_1493"/>
<evidence type="ECO:0000313" key="1">
    <source>
        <dbReference type="EMBL" id="KFI71827.1"/>
    </source>
</evidence>
<sequence>MLDDGSVILSSRETSTAIKLDDLESNPTIDYMIGEESFWKGSDYASYLLTKIGDSSGTGGQHSVTYEKDSGLPDGQYYLYMFDNNYGKSNTRPDYDWTANVKGIQTSFATGTHSRYYKYLVDENARTYKLVKSFNVPYSSIVSSVQELGNGTVLVDSGTKGLFGVYSDDGTPISQWTMGLMKNIIYRVYQYDFSGFYFA</sequence>
<name>A0A087BLC7_9BIFI</name>
<reference evidence="1 2" key="1">
    <citation type="submission" date="2014-03" db="EMBL/GenBank/DDBJ databases">
        <title>Genomics of Bifidobacteria.</title>
        <authorList>
            <person name="Ventura M."/>
            <person name="Milani C."/>
            <person name="Lugli G.A."/>
        </authorList>
    </citation>
    <scope>NUCLEOTIDE SEQUENCE [LARGE SCALE GENOMIC DNA]</scope>
    <source>
        <strain evidence="1 2">LMG 11592</strain>
    </source>
</reference>
<evidence type="ECO:0000313" key="2">
    <source>
        <dbReference type="Proteomes" id="UP000029014"/>
    </source>
</evidence>
<organism evidence="1 2">
    <name type="scientific">Bifidobacterium minimum</name>
    <dbReference type="NCBI Taxonomy" id="1693"/>
    <lineage>
        <taxon>Bacteria</taxon>
        <taxon>Bacillati</taxon>
        <taxon>Actinomycetota</taxon>
        <taxon>Actinomycetes</taxon>
        <taxon>Bifidobacteriales</taxon>
        <taxon>Bifidobacteriaceae</taxon>
        <taxon>Bifidobacterium</taxon>
    </lineage>
</organism>
<protein>
    <submittedName>
        <fullName evidence="1">Putative lipoprotein</fullName>
    </submittedName>
</protein>
<dbReference type="eggNOG" id="ENOG5030U5H">
    <property type="taxonomic scope" value="Bacteria"/>
</dbReference>
<dbReference type="Proteomes" id="UP000029014">
    <property type="component" value="Unassembled WGS sequence"/>
</dbReference>
<keyword evidence="1" id="KW-0449">Lipoprotein</keyword>
<dbReference type="GO" id="GO:0004062">
    <property type="term" value="F:aryl sulfotransferase activity"/>
    <property type="evidence" value="ECO:0007669"/>
    <property type="project" value="InterPro"/>
</dbReference>
<keyword evidence="2" id="KW-1185">Reference proteome</keyword>
<dbReference type="EMBL" id="JGZD01000012">
    <property type="protein sequence ID" value="KFI71827.1"/>
    <property type="molecule type" value="Genomic_DNA"/>
</dbReference>
<dbReference type="AlphaFoldDB" id="A0A087BLC7"/>
<dbReference type="InterPro" id="IPR010262">
    <property type="entry name" value="Arylsulfotransferase_bact"/>
</dbReference>
<proteinExistence type="predicted"/>
<comment type="caution">
    <text evidence="1">The sequence shown here is derived from an EMBL/GenBank/DDBJ whole genome shotgun (WGS) entry which is preliminary data.</text>
</comment>
<gene>
    <name evidence="1" type="ORF">BMIN_1493</name>
</gene>
<dbReference type="Pfam" id="PF05935">
    <property type="entry name" value="Arylsulfotrans"/>
    <property type="match status" value="1"/>
</dbReference>